<dbReference type="KEGG" id="cca:CCA_00929"/>
<dbReference type="GO" id="GO:0004519">
    <property type="term" value="F:endonuclease activity"/>
    <property type="evidence" value="ECO:0007669"/>
    <property type="project" value="UniProtKB-KW"/>
</dbReference>
<keyword evidence="2" id="KW-0004">4Fe-4S</keyword>
<accession>Q821L1</accession>
<evidence type="ECO:0000313" key="12">
    <source>
        <dbReference type="Proteomes" id="UP000002193"/>
    </source>
</evidence>
<dbReference type="Gene3D" id="1.10.340.30">
    <property type="entry name" value="Hypothetical protein, domain 2"/>
    <property type="match status" value="1"/>
</dbReference>
<proteinExistence type="inferred from homology"/>
<dbReference type="GO" id="GO:0051539">
    <property type="term" value="F:4 iron, 4 sulfur cluster binding"/>
    <property type="evidence" value="ECO:0007669"/>
    <property type="project" value="UniProtKB-KW"/>
</dbReference>
<evidence type="ECO:0000256" key="5">
    <source>
        <dbReference type="ARBA" id="ARBA00022801"/>
    </source>
</evidence>
<reference evidence="11 12" key="1">
    <citation type="journal article" date="2003" name="Nucleic Acids Res.">
        <title>Genome sequence of Chlamydophila caviae (Chlamydia psittaci GPIC): examining the role of niche-specific genes in the evolution of the Chlamydiaceae.</title>
        <authorList>
            <person name="Read T.D."/>
            <person name="Myers G.S.A."/>
            <person name="Brunham R.C."/>
            <person name="Nelson W.C."/>
            <person name="Paulsen I.T."/>
            <person name="Heidelberg J.F."/>
            <person name="Holtzapple E.K."/>
            <person name="Khouri H.M."/>
            <person name="Federova N.B."/>
            <person name="Carty H.A."/>
            <person name="Umayam L.A."/>
            <person name="Haft D.H."/>
            <person name="Peterson J.D."/>
            <person name="Beanan M.J."/>
            <person name="White O."/>
            <person name="Salzberg S.L."/>
            <person name="Hsia R.-C."/>
            <person name="McClarty G."/>
            <person name="Rank R.G."/>
            <person name="Bavoil P.M."/>
            <person name="Fraser C.M."/>
        </authorList>
    </citation>
    <scope>NUCLEOTIDE SEQUENCE [LARGE SCALE GENOMIC DNA]</scope>
    <source>
        <strain evidence="12">ATCC VR-813 / DSM 19441 / 03DC25 / GPIC</strain>
    </source>
</reference>
<organism evidence="11 12">
    <name type="scientific">Chlamydia caviae (strain ATCC VR-813 / DSM 19441 / 03DC25 / GPIC)</name>
    <name type="common">Chlamydophila caviae</name>
    <dbReference type="NCBI Taxonomy" id="227941"/>
    <lineage>
        <taxon>Bacteria</taxon>
        <taxon>Pseudomonadati</taxon>
        <taxon>Chlamydiota</taxon>
        <taxon>Chlamydiia</taxon>
        <taxon>Chlamydiales</taxon>
        <taxon>Chlamydiaceae</taxon>
        <taxon>Chlamydia/Chlamydophila group</taxon>
        <taxon>Chlamydia</taxon>
    </lineage>
</organism>
<dbReference type="Proteomes" id="UP000002193">
    <property type="component" value="Chromosome"/>
</dbReference>
<name>Q821L1_CHLCV</name>
<dbReference type="PANTHER" id="PTHR10359">
    <property type="entry name" value="A/G-SPECIFIC ADENINE GLYCOSYLASE/ENDONUCLEASE III"/>
    <property type="match status" value="1"/>
</dbReference>
<comment type="similarity">
    <text evidence="1">Belongs to the Nth/MutY family.</text>
</comment>
<dbReference type="OrthoDB" id="9800977at2"/>
<keyword evidence="5" id="KW-0378">Hydrolase</keyword>
<dbReference type="GO" id="GO:0003677">
    <property type="term" value="F:DNA binding"/>
    <property type="evidence" value="ECO:0007669"/>
    <property type="project" value="InterPro"/>
</dbReference>
<keyword evidence="3" id="KW-0479">Metal-binding</keyword>
<dbReference type="CDD" id="cd00056">
    <property type="entry name" value="ENDO3c"/>
    <property type="match status" value="1"/>
</dbReference>
<evidence type="ECO:0000313" key="11">
    <source>
        <dbReference type="EMBL" id="AAP05668.1"/>
    </source>
</evidence>
<dbReference type="SMART" id="SM00478">
    <property type="entry name" value="ENDO3c"/>
    <property type="match status" value="1"/>
</dbReference>
<keyword evidence="11" id="KW-0540">Nuclease</keyword>
<gene>
    <name evidence="11" type="primary">nth</name>
    <name evidence="11" type="ordered locus">CCA_00929</name>
</gene>
<evidence type="ECO:0000256" key="1">
    <source>
        <dbReference type="ARBA" id="ARBA00008343"/>
    </source>
</evidence>
<dbReference type="Pfam" id="PF00633">
    <property type="entry name" value="HHH"/>
    <property type="match status" value="1"/>
</dbReference>
<keyword evidence="6" id="KW-0408">Iron</keyword>
<evidence type="ECO:0000256" key="9">
    <source>
        <dbReference type="ARBA" id="ARBA00023295"/>
    </source>
</evidence>
<dbReference type="EMBL" id="AE015925">
    <property type="protein sequence ID" value="AAP05668.1"/>
    <property type="molecule type" value="Genomic_DNA"/>
</dbReference>
<evidence type="ECO:0000256" key="8">
    <source>
        <dbReference type="ARBA" id="ARBA00023204"/>
    </source>
</evidence>
<dbReference type="InterPro" id="IPR011257">
    <property type="entry name" value="DNA_glycosylase"/>
</dbReference>
<evidence type="ECO:0000256" key="6">
    <source>
        <dbReference type="ARBA" id="ARBA00023004"/>
    </source>
</evidence>
<evidence type="ECO:0000256" key="2">
    <source>
        <dbReference type="ARBA" id="ARBA00022485"/>
    </source>
</evidence>
<sequence length="214" mass="23893">MENKTLIKNFIISTLNDLFPNPKPSLTGWETPFQLLVAILLSGNSTDKAVNSVTPELFSAAPDAQALAKLPLDKLYFIISPCGLGKRKAAYLHDLSKIISEKYRGEPPASLELLTKLPGVGRKTASVFLGIIYNMATFPVDTHILRLAQRWGISNKRSPSAAEKDLVRFFGDMNSPKLHLQLIYYARNYCPALHHDVNTCRICSHLRDLSRKTN</sequence>
<dbReference type="InterPro" id="IPR023170">
    <property type="entry name" value="HhH_base_excis_C"/>
</dbReference>
<dbReference type="PIRSF" id="PIRSF001435">
    <property type="entry name" value="Nth"/>
    <property type="match status" value="1"/>
</dbReference>
<keyword evidence="8" id="KW-0234">DNA repair</keyword>
<dbReference type="PANTHER" id="PTHR10359:SF18">
    <property type="entry name" value="ENDONUCLEASE III"/>
    <property type="match status" value="1"/>
</dbReference>
<keyword evidence="12" id="KW-1185">Reference proteome</keyword>
<dbReference type="SUPFAM" id="SSF48150">
    <property type="entry name" value="DNA-glycosylase"/>
    <property type="match status" value="1"/>
</dbReference>
<evidence type="ECO:0000256" key="4">
    <source>
        <dbReference type="ARBA" id="ARBA00022763"/>
    </source>
</evidence>
<dbReference type="AlphaFoldDB" id="Q821L1"/>
<keyword evidence="7" id="KW-0411">Iron-sulfur</keyword>
<dbReference type="GO" id="GO:0019104">
    <property type="term" value="F:DNA N-glycosylase activity"/>
    <property type="evidence" value="ECO:0007669"/>
    <property type="project" value="TreeGrafter"/>
</dbReference>
<evidence type="ECO:0000259" key="10">
    <source>
        <dbReference type="SMART" id="SM00478"/>
    </source>
</evidence>
<dbReference type="FunFam" id="1.10.340.30:FF:000001">
    <property type="entry name" value="Endonuclease III"/>
    <property type="match status" value="1"/>
</dbReference>
<protein>
    <submittedName>
        <fullName evidence="11">Endonuclease III</fullName>
    </submittedName>
</protein>
<keyword evidence="9" id="KW-0326">Glycosidase</keyword>
<dbReference type="RefSeq" id="WP_011006881.1">
    <property type="nucleotide sequence ID" value="NC_003361.3"/>
</dbReference>
<dbReference type="InterPro" id="IPR003265">
    <property type="entry name" value="HhH-GPD_domain"/>
</dbReference>
<keyword evidence="11" id="KW-0255">Endonuclease</keyword>
<evidence type="ECO:0000256" key="3">
    <source>
        <dbReference type="ARBA" id="ARBA00022723"/>
    </source>
</evidence>
<dbReference type="GO" id="GO:0006285">
    <property type="term" value="P:base-excision repair, AP site formation"/>
    <property type="evidence" value="ECO:0007669"/>
    <property type="project" value="TreeGrafter"/>
</dbReference>
<dbReference type="STRING" id="227941.CCA_00929"/>
<evidence type="ECO:0000256" key="7">
    <source>
        <dbReference type="ARBA" id="ARBA00023014"/>
    </source>
</evidence>
<dbReference type="Pfam" id="PF00730">
    <property type="entry name" value="HhH-GPD"/>
    <property type="match status" value="1"/>
</dbReference>
<dbReference type="GO" id="GO:0046872">
    <property type="term" value="F:metal ion binding"/>
    <property type="evidence" value="ECO:0007669"/>
    <property type="project" value="UniProtKB-KW"/>
</dbReference>
<feature type="domain" description="HhH-GPD" evidence="10">
    <location>
        <begin position="41"/>
        <end position="188"/>
    </location>
</feature>
<keyword evidence="4" id="KW-0227">DNA damage</keyword>
<dbReference type="eggNOG" id="COG0177">
    <property type="taxonomic scope" value="Bacteria"/>
</dbReference>
<dbReference type="InterPro" id="IPR000445">
    <property type="entry name" value="HhH_motif"/>
</dbReference>
<dbReference type="HOGENOM" id="CLU_012862_3_0_0"/>
<dbReference type="Gene3D" id="1.10.1670.10">
    <property type="entry name" value="Helix-hairpin-Helix base-excision DNA repair enzymes (C-terminal)"/>
    <property type="match status" value="1"/>
</dbReference>